<dbReference type="PROSITE" id="PS51197">
    <property type="entry name" value="HTH_RRF2_2"/>
    <property type="match status" value="1"/>
</dbReference>
<dbReference type="InterPro" id="IPR000944">
    <property type="entry name" value="Tscrpt_reg_Rrf2"/>
</dbReference>
<keyword evidence="1" id="KW-0238">DNA-binding</keyword>
<gene>
    <name evidence="2" type="primary">nsrR</name>
    <name evidence="3" type="ORF">A0123_03327</name>
    <name evidence="2" type="ORF">GCM10007867_20500</name>
</gene>
<evidence type="ECO:0000313" key="4">
    <source>
        <dbReference type="Proteomes" id="UP000077786"/>
    </source>
</evidence>
<dbReference type="AlphaFoldDB" id="A0A1B6VFS4"/>
<reference evidence="2" key="4">
    <citation type="submission" date="2023-01" db="EMBL/GenBank/DDBJ databases">
        <title>Draft genome sequence of Gluconobacter cerinus strain NBRC 3267.</title>
        <authorList>
            <person name="Sun Q."/>
            <person name="Mori K."/>
        </authorList>
    </citation>
    <scope>NUCLEOTIDE SEQUENCE</scope>
    <source>
        <strain evidence="2">NBRC 3267</strain>
    </source>
</reference>
<name>A0A1B6VFS4_9PROT</name>
<reference evidence="3 4" key="2">
    <citation type="submission" date="2016-03" db="EMBL/GenBank/DDBJ databases">
        <title>Draft genome sequence of Gluconobacter cerinus strain CECT 9110.</title>
        <authorList>
            <person name="Sainz F."/>
            <person name="Mas A."/>
            <person name="Torija M.J."/>
        </authorList>
    </citation>
    <scope>NUCLEOTIDE SEQUENCE [LARGE SCALE GENOMIC DNA]</scope>
    <source>
        <strain evidence="3 4">CECT 9110</strain>
    </source>
</reference>
<dbReference type="InterPro" id="IPR036390">
    <property type="entry name" value="WH_DNA-bd_sf"/>
</dbReference>
<dbReference type="Gene3D" id="1.10.10.10">
    <property type="entry name" value="Winged helix-like DNA-binding domain superfamily/Winged helix DNA-binding domain"/>
    <property type="match status" value="1"/>
</dbReference>
<reference evidence="2" key="1">
    <citation type="journal article" date="2014" name="Int. J. Syst. Evol. Microbiol.">
        <title>Complete genome sequence of Corynebacterium casei LMG S-19264T (=DSM 44701T), isolated from a smear-ripened cheese.</title>
        <authorList>
            <consortium name="US DOE Joint Genome Institute (JGI-PGF)"/>
            <person name="Walter F."/>
            <person name="Albersmeier A."/>
            <person name="Kalinowski J."/>
            <person name="Ruckert C."/>
        </authorList>
    </citation>
    <scope>NUCLEOTIDE SEQUENCE</scope>
    <source>
        <strain evidence="2">NBRC 3267</strain>
    </source>
</reference>
<dbReference type="Pfam" id="PF02082">
    <property type="entry name" value="Rrf2"/>
    <property type="match status" value="1"/>
</dbReference>
<dbReference type="Proteomes" id="UP000077786">
    <property type="component" value="Unassembled WGS sequence"/>
</dbReference>
<dbReference type="PATRIC" id="fig|38307.3.peg.3486"/>
<dbReference type="Proteomes" id="UP001156614">
    <property type="component" value="Unassembled WGS sequence"/>
</dbReference>
<dbReference type="GO" id="GO:0003700">
    <property type="term" value="F:DNA-binding transcription factor activity"/>
    <property type="evidence" value="ECO:0007669"/>
    <property type="project" value="TreeGrafter"/>
</dbReference>
<dbReference type="GO" id="GO:0005829">
    <property type="term" value="C:cytosol"/>
    <property type="evidence" value="ECO:0007669"/>
    <property type="project" value="TreeGrafter"/>
</dbReference>
<dbReference type="InterPro" id="IPR036388">
    <property type="entry name" value="WH-like_DNA-bd_sf"/>
</dbReference>
<evidence type="ECO:0000313" key="3">
    <source>
        <dbReference type="EMBL" id="OAJ66079.1"/>
    </source>
</evidence>
<evidence type="ECO:0000313" key="5">
    <source>
        <dbReference type="Proteomes" id="UP001156614"/>
    </source>
</evidence>
<dbReference type="NCBIfam" id="TIGR00738">
    <property type="entry name" value="rrf2_super"/>
    <property type="match status" value="1"/>
</dbReference>
<dbReference type="GO" id="GO:0003677">
    <property type="term" value="F:DNA binding"/>
    <property type="evidence" value="ECO:0007669"/>
    <property type="project" value="UniProtKB-KW"/>
</dbReference>
<organism evidence="3 4">
    <name type="scientific">Gluconobacter cerinus</name>
    <dbReference type="NCBI Taxonomy" id="38307"/>
    <lineage>
        <taxon>Bacteria</taxon>
        <taxon>Pseudomonadati</taxon>
        <taxon>Pseudomonadota</taxon>
        <taxon>Alphaproteobacteria</taxon>
        <taxon>Acetobacterales</taxon>
        <taxon>Acetobacteraceae</taxon>
        <taxon>Gluconobacter</taxon>
    </lineage>
</organism>
<evidence type="ECO:0000313" key="2">
    <source>
        <dbReference type="EMBL" id="GLQ63205.1"/>
    </source>
</evidence>
<dbReference type="PANTHER" id="PTHR33221">
    <property type="entry name" value="WINGED HELIX-TURN-HELIX TRANSCRIPTIONAL REGULATOR, RRF2 FAMILY"/>
    <property type="match status" value="1"/>
</dbReference>
<dbReference type="EMBL" id="BSNU01000003">
    <property type="protein sequence ID" value="GLQ63205.1"/>
    <property type="molecule type" value="Genomic_DNA"/>
</dbReference>
<reference evidence="5" key="3">
    <citation type="journal article" date="2019" name="Int. J. Syst. Evol. Microbiol.">
        <title>The Global Catalogue of Microorganisms (GCM) 10K type strain sequencing project: providing services to taxonomists for standard genome sequencing and annotation.</title>
        <authorList>
            <consortium name="The Broad Institute Genomics Platform"/>
            <consortium name="The Broad Institute Genome Sequencing Center for Infectious Disease"/>
            <person name="Wu L."/>
            <person name="Ma J."/>
        </authorList>
    </citation>
    <scope>NUCLEOTIDE SEQUENCE [LARGE SCALE GENOMIC DNA]</scope>
    <source>
        <strain evidence="5">NBRC 3267</strain>
    </source>
</reference>
<sequence length="156" mass="17060">MRLTLHTDYALRTLLYIGARPTVRVSIREIAEAYGISENHLVKVVHRLGQGRFITTVRGRGGGLTLGRPAQDIGVGEVVRFTEDDMMLVDCEGRATGSRACVLSPSCRLRGVLGEALSAFLAVLDRYTLADLLQPADLARLFPELAEPPSNNIEKN</sequence>
<dbReference type="OrthoDB" id="9795923at2"/>
<dbReference type="PANTHER" id="PTHR33221:SF4">
    <property type="entry name" value="HTH-TYPE TRANSCRIPTIONAL REPRESSOR NSRR"/>
    <property type="match status" value="1"/>
</dbReference>
<accession>A0A1B6VFS4</accession>
<evidence type="ECO:0000256" key="1">
    <source>
        <dbReference type="ARBA" id="ARBA00023125"/>
    </source>
</evidence>
<dbReference type="SUPFAM" id="SSF46785">
    <property type="entry name" value="Winged helix' DNA-binding domain"/>
    <property type="match status" value="1"/>
</dbReference>
<protein>
    <submittedName>
        <fullName evidence="2">HTH-type transcriptional regulator NsrR</fullName>
    </submittedName>
    <submittedName>
        <fullName evidence="3">Rrf2 family transcriptional regulator</fullName>
    </submittedName>
</protein>
<comment type="caution">
    <text evidence="3">The sequence shown here is derived from an EMBL/GenBank/DDBJ whole genome shotgun (WGS) entry which is preliminary data.</text>
</comment>
<keyword evidence="5" id="KW-1185">Reference proteome</keyword>
<proteinExistence type="predicted"/>
<dbReference type="EMBL" id="LUTU01000023">
    <property type="protein sequence ID" value="OAJ66079.1"/>
    <property type="molecule type" value="Genomic_DNA"/>
</dbReference>
<dbReference type="RefSeq" id="WP_046900575.1">
    <property type="nucleotide sequence ID" value="NZ_BEWM01000002.1"/>
</dbReference>